<evidence type="ECO:0000313" key="11">
    <source>
        <dbReference type="RefSeq" id="XP_025835049.1"/>
    </source>
</evidence>
<feature type="region of interest" description="Disordered" evidence="8">
    <location>
        <begin position="2516"/>
        <end position="2543"/>
    </location>
</feature>
<feature type="region of interest" description="Disordered" evidence="8">
    <location>
        <begin position="383"/>
        <end position="424"/>
    </location>
</feature>
<keyword evidence="6 7" id="KW-0539">Nucleus</keyword>
<feature type="compositionally biased region" description="Basic and acidic residues" evidence="8">
    <location>
        <begin position="1394"/>
        <end position="1422"/>
    </location>
</feature>
<dbReference type="GO" id="GO:0005634">
    <property type="term" value="C:nucleus"/>
    <property type="evidence" value="ECO:0007669"/>
    <property type="project" value="UniProtKB-UniRule"/>
</dbReference>
<reference evidence="11" key="1">
    <citation type="submission" date="2025-08" db="UniProtKB">
        <authorList>
            <consortium name="RefSeq"/>
        </authorList>
    </citation>
    <scope>IDENTIFICATION</scope>
    <source>
        <tissue evidence="11">Entire body</tissue>
    </source>
</reference>
<evidence type="ECO:0000256" key="5">
    <source>
        <dbReference type="ARBA" id="ARBA00023163"/>
    </source>
</evidence>
<sequence>MFIVDPDCNREFVVISEGGFSVENTMSSNSEVRTLPKKRKYDPSKLEELDTSASYVPVSVLQNISTAIPPQVIAVDYSCAGRPVEEEINIKPPIIDLNEWVNYRVLAKQGDWYYPGFIQQAIGSDLKVQLDNEGKIVHFTNVLAPDCYDVIEDACPYINLLALGTRVCVRHEQTKFVEGVVCTILDGQPARFVVALLGPQQREVTVKRADLRLLRPPWRDDLESIRDPLQLLPTIQQNDYFRSSVKSPPPQLSTPVSINTPLSNGRHYDEFCESEDELRREDIMFPSDGDIAKLSGSSKRSSMQSRASSSSSVTLRSQPTTPRSQATTPHKYKKGDVVSNPNGIRKKFNGKQWRRLCAKDGCGKESQRRGYCSRHLSLNGKCLRSSGPSFPRSNSKGEGEDTSRDSETSPNCGERRIAGRFDQDETEAANMLMSLGSSRSATPAFSPNCQGSSPLTMQSPITVGSRQNMFMPISSHSHGLLKRGSPGPSGYNMPAPYHQPVIRPELVRPNQGATSVIRISPNPRHWNSPSVSEQESVILQHALTNVTSQTNAEIESLQLPSDTLYCVVPQIQDKNFVNVKTECPTDVEKYNENVGVQYQATSVPRHVIQQDHIRHTQTIHIAPNSCLNNITPSGAGVSPVIVHPTQIVPVLPAASQSVVKRVLNSATVPISDILPQTTASPVIIKTEQVTAMNLNHKETSIRPKTPQNFIPAHSEVEVSSASTSESHLINLNSNVTSQIVSQTPQPVTQSPSAFVIPWHTVLPILTVPTSSSSPPLRRSPPLSAPPMTSVHSQVPAPISDMGMGDDDEDPEPMPVTTEDDDDVFEPEPTDNGTVNNTICASNKRRSQSLSALQSSSKERIKRPMNAFMIFSKRHRALVHQRHPNQDNRTVSKILGEWWYQLGPEEKKKYVDLASEVKDAHFKTYPEWKWCNKDRRKSSTGCARGKLNSTGDMGESGDPSASPRTPHSPQPMESVHSAGQEVDNGDQSDEDQCVGPSFTSMFIVDPDCNREFVVISEGGFSVENTMSSNSEVRTLPKKRKYDPSKLEELDTSASYVPVSVLQNISTAIPPQVIAVDYSCAGRPVEEEINIKPPIIDLNEWVNYRVLAKQGDWYYPGFIQQAIGSDLKVQLDNEGKIVHFTNVLAPDCYDVIEDACPYINLLALGTRVCVRHEQTKFVEGVVCTILDGQPARFVVALLGPQQREVTVKRADLRLLRPPWRDDLESIRDPLQLLPTIQQNDYFRSSVKSPPPQLSTPVSINTPLSNGRHYDEFCESEDELRREDIMFPSDGDIAKLSGSSKRSSMQSRASSSSSVTLRSQPTTPRSQATTPHKYKKGDVVSNPNGIRKKFNGKQWRRLCAKDGCGKESQRRGYCSRHLSLNGKCLRSSGPSFPRSNSKGEGEDTSRDSETSPNCGERRIAGRFDQDETEAANMLMSLGSSRSATPAFSPNCQGSSPLTMQSPITVGSRQNMFMPISSHSHGLLKRGSPGPSGYNMPAPYHQPVIRPELVRPNQGATSVIRISPNPRHWNSPSVSEQESVILQHALTNVTSQTNAEIESLQLPSDTLYCVVPQIQDKNFVNVKTECPTDVEKYNENVGVQYQATSVPRHVIQQDHIRHTQTIHIAPNSCLNNITPSGAGVSPVIVHPTQIVPVLPAASQSVVKRVLNSATVPISDILPQTTASPVIIKTEQVTAMNLNHKETSIRPKTPQNFIPAHSEVEVSSASTSESHLINLNSNVTSQIVSQTPQPVTQSPSAFVIPWHTVLPILTVPTSSSSPPLRRSPPLSAPPMTSVHSQVPAPISDMGMGDDDEDPEPMPVTTEDDDDVFEPEPTDNGTVNNTICASNKRRSQSLSALQSSSKERIKRPMNAFMIFSKRHRALVHQRHPNQDNRTVSKILGEWWYQLGPEEKKKYVDLASEVKDAHFKTYPEWKWCNKDRRKSSTGCARGKLNSTGDMGESGDPSASPRTPHSPQPMESVHSAGQEVDNGDQSDEDQMVICEEQEQQSEIDLKCKEKVTDSDSESHSDLEPHIENRVFPQQRFSPMSNNNNNNNNNNSNNSADVTCRPKPIKARLPSTDSSTKFSPVTSTVLSYPYHSPVNPTGVSGFQPTGGAFKTMPVSPKVLKNEIVDVPENCWPDSSPTTDPLDIKCSDIATSQWIPEESSNCSTKPTTTLTIFKQQVKPGGIIQVCERGGQRNSIQGQPMTLTVLNSQSTALCLPSHTSRSRPVFVVASSASDPPVQYVYMPQQSFQIPVSDANGRSVSIQPLQIISKPTAIQSVIVNQSQNKQIIQNCGNLPETSSISAPMLNTNIPYNSGIQVKVENKLPKPLEKINVSVSEMPVSPRTIVNSEIPVSEENTEFKLAPTPAQLGKAPLQRRQSMAAVAVTSTTTTITTTLSIESVDENNQNDSLISPSIKKNFIKKSLDDGTDRVLEQVNFEEKFSSLPQFKPEECQSPSAISVPSSPRVFSNYNTKKRPLTSGHRLSLDEESEIEAPQSAASLAKPPRIVGNTFFGPDFNVENIKDFSDAPESSSPHTPNPRTPNRDSSDKGHRKLLEQRRLLVLQLFQEKNSLFPSTQATCTFQSQHSNIFPNKATLQLKIREVRQKLMAQNSAPLSANSISSPLTPSEPVKVSSNS</sequence>
<feature type="region of interest" description="Disordered" evidence="8">
    <location>
        <begin position="767"/>
        <end position="857"/>
    </location>
</feature>
<keyword evidence="10" id="KW-1185">Reference proteome</keyword>
<evidence type="ECO:0000256" key="1">
    <source>
        <dbReference type="ARBA" id="ARBA00022491"/>
    </source>
</evidence>
<evidence type="ECO:0000256" key="4">
    <source>
        <dbReference type="ARBA" id="ARBA00023125"/>
    </source>
</evidence>
<organism evidence="10 11">
    <name type="scientific">Agrilus planipennis</name>
    <name type="common">Emerald ash borer</name>
    <name type="synonym">Agrilus marcopoli</name>
    <dbReference type="NCBI Taxonomy" id="224129"/>
    <lineage>
        <taxon>Eukaryota</taxon>
        <taxon>Metazoa</taxon>
        <taxon>Ecdysozoa</taxon>
        <taxon>Arthropoda</taxon>
        <taxon>Hexapoda</taxon>
        <taxon>Insecta</taxon>
        <taxon>Pterygota</taxon>
        <taxon>Neoptera</taxon>
        <taxon>Endopterygota</taxon>
        <taxon>Coleoptera</taxon>
        <taxon>Polyphaga</taxon>
        <taxon>Elateriformia</taxon>
        <taxon>Buprestoidea</taxon>
        <taxon>Buprestidae</taxon>
        <taxon>Agrilinae</taxon>
        <taxon>Agrilus</taxon>
    </lineage>
</organism>
<feature type="compositionally biased region" description="Polar residues" evidence="8">
    <location>
        <begin position="830"/>
        <end position="840"/>
    </location>
</feature>
<feature type="domain" description="HMG box" evidence="9">
    <location>
        <begin position="1859"/>
        <end position="1927"/>
    </location>
</feature>
<feature type="region of interest" description="Disordered" evidence="8">
    <location>
        <begin position="1933"/>
        <end position="2060"/>
    </location>
</feature>
<feature type="DNA-binding region" description="HMG box" evidence="7">
    <location>
        <begin position="1859"/>
        <end position="1927"/>
    </location>
</feature>
<dbReference type="PROSITE" id="PS50118">
    <property type="entry name" value="HMG_BOX_2"/>
    <property type="match status" value="2"/>
</dbReference>
<feature type="region of interest" description="Disordered" evidence="8">
    <location>
        <begin position="438"/>
        <end position="460"/>
    </location>
</feature>
<feature type="region of interest" description="Disordered" evidence="8">
    <location>
        <begin position="1281"/>
        <end position="1345"/>
    </location>
</feature>
<evidence type="ECO:0000256" key="7">
    <source>
        <dbReference type="PROSITE-ProRule" id="PRU00267"/>
    </source>
</evidence>
<dbReference type="SUPFAM" id="SSF47095">
    <property type="entry name" value="HMG-box"/>
    <property type="match status" value="2"/>
</dbReference>
<dbReference type="InterPro" id="IPR052412">
    <property type="entry name" value="CC-Dev_Transcription_Reg"/>
</dbReference>
<dbReference type="OrthoDB" id="10051111at2759"/>
<feature type="compositionally biased region" description="Polar residues" evidence="8">
    <location>
        <begin position="2605"/>
        <end position="2618"/>
    </location>
</feature>
<feature type="region of interest" description="Disordered" evidence="8">
    <location>
        <begin position="2605"/>
        <end position="2629"/>
    </location>
</feature>
<feature type="compositionally biased region" description="Low complexity" evidence="8">
    <location>
        <begin position="2040"/>
        <end position="2054"/>
    </location>
</feature>
<dbReference type="Proteomes" id="UP000192223">
    <property type="component" value="Unplaced"/>
</dbReference>
<feature type="compositionally biased region" description="Low complexity" evidence="8">
    <location>
        <begin position="1769"/>
        <end position="1780"/>
    </location>
</feature>
<keyword evidence="5" id="KW-0804">Transcription</keyword>
<accession>A0A7F5RGB1</accession>
<dbReference type="CDD" id="cd21990">
    <property type="entry name" value="HMG-box_CIC-like"/>
    <property type="match status" value="2"/>
</dbReference>
<feature type="compositionally biased region" description="Low complexity" evidence="8">
    <location>
        <begin position="1294"/>
        <end position="1316"/>
    </location>
</feature>
<feature type="compositionally biased region" description="Low complexity" evidence="8">
    <location>
        <begin position="295"/>
        <end position="317"/>
    </location>
</feature>
<feature type="DNA-binding region" description="HMG box" evidence="7">
    <location>
        <begin position="860"/>
        <end position="928"/>
    </location>
</feature>
<feature type="compositionally biased region" description="Low complexity" evidence="8">
    <location>
        <begin position="770"/>
        <end position="781"/>
    </location>
</feature>
<dbReference type="RefSeq" id="XP_025835049.1">
    <property type="nucleotide sequence ID" value="XM_025979264.1"/>
</dbReference>
<feature type="compositionally biased region" description="Basic and acidic residues" evidence="8">
    <location>
        <begin position="2003"/>
        <end position="2028"/>
    </location>
</feature>
<feature type="compositionally biased region" description="Polar residues" evidence="8">
    <location>
        <begin position="318"/>
        <end position="328"/>
    </location>
</feature>
<dbReference type="GO" id="GO:0000981">
    <property type="term" value="F:DNA-binding transcription factor activity, RNA polymerase II-specific"/>
    <property type="evidence" value="ECO:0007669"/>
    <property type="project" value="TreeGrafter"/>
</dbReference>
<dbReference type="Pfam" id="PF25981">
    <property type="entry name" value="HTH_Cic_C"/>
    <property type="match status" value="1"/>
</dbReference>
<evidence type="ECO:0000256" key="3">
    <source>
        <dbReference type="ARBA" id="ARBA00023015"/>
    </source>
</evidence>
<evidence type="ECO:0000313" key="10">
    <source>
        <dbReference type="Proteomes" id="UP000192223"/>
    </source>
</evidence>
<dbReference type="InterPro" id="IPR032147">
    <property type="entry name" value="Cic_dom"/>
</dbReference>
<feature type="compositionally biased region" description="Polar residues" evidence="8">
    <location>
        <begin position="2447"/>
        <end position="2465"/>
    </location>
</feature>
<dbReference type="PANTHER" id="PTHR13059">
    <property type="entry name" value="HMG-BOX TRANSCRIPTION FACTOR BBX"/>
    <property type="match status" value="1"/>
</dbReference>
<proteinExistence type="predicted"/>
<keyword evidence="3" id="KW-0805">Transcription regulation</keyword>
<dbReference type="FunFam" id="1.10.30.10:FF:000010">
    <property type="entry name" value="Capicua transcriptional repressor b"/>
    <property type="match status" value="2"/>
</dbReference>
<feature type="compositionally biased region" description="Polar residues" evidence="8">
    <location>
        <begin position="1317"/>
        <end position="1327"/>
    </location>
</feature>
<evidence type="ECO:0000259" key="9">
    <source>
        <dbReference type="PROSITE" id="PS50118"/>
    </source>
</evidence>
<evidence type="ECO:0000256" key="6">
    <source>
        <dbReference type="ARBA" id="ARBA00023242"/>
    </source>
</evidence>
<dbReference type="Gene3D" id="1.10.30.10">
    <property type="entry name" value="High mobility group box domain"/>
    <property type="match status" value="2"/>
</dbReference>
<feature type="compositionally biased region" description="Basic and acidic residues" evidence="8">
    <location>
        <begin position="395"/>
        <end position="423"/>
    </location>
</feature>
<feature type="compositionally biased region" description="Acidic residues" evidence="8">
    <location>
        <begin position="803"/>
        <end position="828"/>
    </location>
</feature>
<feature type="domain" description="HMG box" evidence="9">
    <location>
        <begin position="860"/>
        <end position="928"/>
    </location>
</feature>
<dbReference type="InParanoid" id="A0A7F5RGB1"/>
<feature type="region of interest" description="Disordered" evidence="8">
    <location>
        <begin position="934"/>
        <end position="993"/>
    </location>
</feature>
<feature type="region of interest" description="Disordered" evidence="8">
    <location>
        <begin position="282"/>
        <end position="346"/>
    </location>
</feature>
<name>A0A7F5RGB1_AGRPL</name>
<dbReference type="Pfam" id="PF00505">
    <property type="entry name" value="HMG_box"/>
    <property type="match status" value="2"/>
</dbReference>
<dbReference type="GeneID" id="108738239"/>
<dbReference type="KEGG" id="apln:108738239"/>
<dbReference type="InterPro" id="IPR058606">
    <property type="entry name" value="HTH_Cic_C"/>
</dbReference>
<feature type="region of interest" description="Disordered" evidence="8">
    <location>
        <begin position="1382"/>
        <end position="1423"/>
    </location>
</feature>
<dbReference type="SMART" id="SM00398">
    <property type="entry name" value="HMG"/>
    <property type="match status" value="2"/>
</dbReference>
<gene>
    <name evidence="11" type="primary">LOC108738239</name>
</gene>
<feature type="compositionally biased region" description="Acidic residues" evidence="8">
    <location>
        <begin position="982"/>
        <end position="991"/>
    </location>
</feature>
<feature type="region of interest" description="Disordered" evidence="8">
    <location>
        <begin position="2441"/>
        <end position="2491"/>
    </location>
</feature>
<feature type="compositionally biased region" description="Acidic residues" evidence="8">
    <location>
        <begin position="1802"/>
        <end position="1827"/>
    </location>
</feature>
<feature type="compositionally biased region" description="Acidic residues" evidence="8">
    <location>
        <begin position="1981"/>
        <end position="2001"/>
    </location>
</feature>
<dbReference type="InterPro" id="IPR009071">
    <property type="entry name" value="HMG_box_dom"/>
</dbReference>
<keyword evidence="4 7" id="KW-0238">DNA-binding</keyword>
<keyword evidence="2" id="KW-0597">Phosphoprotein</keyword>
<dbReference type="InterPro" id="IPR036910">
    <property type="entry name" value="HMG_box_dom_sf"/>
</dbReference>
<dbReference type="InterPro" id="IPR058607">
    <property type="entry name" value="HMG-box_Cic-like"/>
</dbReference>
<feature type="region of interest" description="Disordered" evidence="8">
    <location>
        <begin position="1766"/>
        <end position="1856"/>
    </location>
</feature>
<dbReference type="PANTHER" id="PTHR13059:SF13">
    <property type="entry name" value="PROTEIN CAPICUA HOMOLOG"/>
    <property type="match status" value="1"/>
</dbReference>
<dbReference type="Pfam" id="PF16090">
    <property type="entry name" value="DUF4819"/>
    <property type="match status" value="2"/>
</dbReference>
<protein>
    <submittedName>
        <fullName evidence="11">Uncharacterized protein LOC108738239</fullName>
    </submittedName>
</protein>
<feature type="compositionally biased region" description="Polar residues" evidence="8">
    <location>
        <begin position="1829"/>
        <end position="1839"/>
    </location>
</feature>
<feature type="region of interest" description="Disordered" evidence="8">
    <location>
        <begin position="1437"/>
        <end position="1459"/>
    </location>
</feature>
<evidence type="ECO:0000256" key="2">
    <source>
        <dbReference type="ARBA" id="ARBA00022553"/>
    </source>
</evidence>
<keyword evidence="1" id="KW-0678">Repressor</keyword>
<evidence type="ECO:0000256" key="8">
    <source>
        <dbReference type="SAM" id="MobiDB-lite"/>
    </source>
</evidence>
<dbReference type="GO" id="GO:0000977">
    <property type="term" value="F:RNA polymerase II transcription regulatory region sequence-specific DNA binding"/>
    <property type="evidence" value="ECO:0007669"/>
    <property type="project" value="TreeGrafter"/>
</dbReference>